<feature type="chain" id="PRO_5044274266" description="Outer membrane protein assembly factor BamE" evidence="5">
    <location>
        <begin position="21"/>
        <end position="109"/>
    </location>
</feature>
<sequence length="109" mass="12372">MKKRMMQISSLLLMAGLVSACSNLPGLHQTDIRQGNEVEETRLAQIKPGMPALEVQRILGTPLVRDPYHPNVWHYTFLHSLSTGEEVTQQNVKITFDRNDKVMSVERLS</sequence>
<dbReference type="PANTHER" id="PTHR37482">
    <property type="entry name" value="OUTER MEMBRANE PROTEIN ASSEMBLY FACTOR BAME"/>
    <property type="match status" value="1"/>
</dbReference>
<dbReference type="EMBL" id="JAGIBU010000001">
    <property type="protein sequence ID" value="MBS7824084.1"/>
    <property type="molecule type" value="Genomic_DNA"/>
</dbReference>
<comment type="function">
    <text evidence="4">Part of the outer membrane protein assembly complex, which is involved in assembly and insertion of beta-barrel proteins into the outer membrane.</text>
</comment>
<dbReference type="InterPro" id="IPR026592">
    <property type="entry name" value="BamE"/>
</dbReference>
<keyword evidence="4" id="KW-0449">Lipoprotein</keyword>
<dbReference type="GO" id="GO:1990063">
    <property type="term" value="C:Bam protein complex"/>
    <property type="evidence" value="ECO:0007669"/>
    <property type="project" value="TreeGrafter"/>
</dbReference>
<feature type="domain" description="Outer membrane protein assembly factor BamE" evidence="6">
    <location>
        <begin position="35"/>
        <end position="103"/>
    </location>
</feature>
<keyword evidence="2 4" id="KW-0472">Membrane</keyword>
<dbReference type="AlphaFoldDB" id="A0AB35BV43"/>
<evidence type="ECO:0000256" key="5">
    <source>
        <dbReference type="SAM" id="SignalP"/>
    </source>
</evidence>
<keyword evidence="3 4" id="KW-0998">Cell outer membrane</keyword>
<dbReference type="Pfam" id="PF04355">
    <property type="entry name" value="BamE"/>
    <property type="match status" value="1"/>
</dbReference>
<dbReference type="GO" id="GO:0051205">
    <property type="term" value="P:protein insertion into membrane"/>
    <property type="evidence" value="ECO:0007669"/>
    <property type="project" value="UniProtKB-UniRule"/>
</dbReference>
<name>A0AB35BV43_9GAMM</name>
<evidence type="ECO:0000256" key="1">
    <source>
        <dbReference type="ARBA" id="ARBA00022729"/>
    </source>
</evidence>
<comment type="subcellular location">
    <subcellularLocation>
        <location evidence="4">Cell outer membrane</location>
        <topology evidence="4">Lipid-anchor</topology>
    </subcellularLocation>
</comment>
<accession>A0AB35BV43</accession>
<evidence type="ECO:0000256" key="2">
    <source>
        <dbReference type="ARBA" id="ARBA00023136"/>
    </source>
</evidence>
<keyword evidence="1 4" id="KW-0732">Signal</keyword>
<comment type="caution">
    <text evidence="7">The sequence shown here is derived from an EMBL/GenBank/DDBJ whole genome shotgun (WGS) entry which is preliminary data.</text>
</comment>
<gene>
    <name evidence="4" type="primary">bamE</name>
    <name evidence="7" type="ORF">J7561_02555</name>
</gene>
<dbReference type="PANTHER" id="PTHR37482:SF1">
    <property type="entry name" value="OUTER MEMBRANE PROTEIN ASSEMBLY FACTOR BAME"/>
    <property type="match status" value="1"/>
</dbReference>
<evidence type="ECO:0000313" key="7">
    <source>
        <dbReference type="EMBL" id="MBS7824084.1"/>
    </source>
</evidence>
<dbReference type="HAMAP" id="MF_00925">
    <property type="entry name" value="OM_assembly_BamE"/>
    <property type="match status" value="1"/>
</dbReference>
<proteinExistence type="inferred from homology"/>
<dbReference type="PROSITE" id="PS51257">
    <property type="entry name" value="PROKAR_LIPOPROTEIN"/>
    <property type="match status" value="1"/>
</dbReference>
<dbReference type="Proteomes" id="UP000680020">
    <property type="component" value="Unassembled WGS sequence"/>
</dbReference>
<comment type="subunit">
    <text evidence="4">Part of the Bam complex.</text>
</comment>
<evidence type="ECO:0000313" key="8">
    <source>
        <dbReference type="Proteomes" id="UP000680020"/>
    </source>
</evidence>
<dbReference type="InterPro" id="IPR037873">
    <property type="entry name" value="BamE-like"/>
</dbReference>
<evidence type="ECO:0000256" key="4">
    <source>
        <dbReference type="HAMAP-Rule" id="MF_00925"/>
    </source>
</evidence>
<dbReference type="GeneID" id="58262841"/>
<dbReference type="InterPro" id="IPR007450">
    <property type="entry name" value="BamE_dom"/>
</dbReference>
<reference evidence="7" key="1">
    <citation type="submission" date="2021-03" db="EMBL/GenBank/DDBJ databases">
        <title>Identification and antibiotic profiling of Wohlfahrtiimonas chitiniclastica, an underestimated human pathogen.</title>
        <authorList>
            <person name="Kopf A."/>
            <person name="Bunk B."/>
            <person name="Coldewey S."/>
            <person name="Gunzer F."/>
            <person name="Riedel T."/>
            <person name="Schroettner P."/>
        </authorList>
    </citation>
    <scope>NUCLEOTIDE SEQUENCE</scope>
    <source>
        <strain evidence="7">DSM 100917</strain>
    </source>
</reference>
<dbReference type="RefSeq" id="WP_008314284.1">
    <property type="nucleotide sequence ID" value="NZ_CP115969.1"/>
</dbReference>
<evidence type="ECO:0000259" key="6">
    <source>
        <dbReference type="Pfam" id="PF04355"/>
    </source>
</evidence>
<dbReference type="GO" id="GO:0030674">
    <property type="term" value="F:protein-macromolecule adaptor activity"/>
    <property type="evidence" value="ECO:0007669"/>
    <property type="project" value="TreeGrafter"/>
</dbReference>
<keyword evidence="4" id="KW-0564">Palmitate</keyword>
<feature type="signal peptide" evidence="5">
    <location>
        <begin position="1"/>
        <end position="20"/>
    </location>
</feature>
<organism evidence="7 8">
    <name type="scientific">Wohlfahrtiimonas chitiniclastica</name>
    <dbReference type="NCBI Taxonomy" id="400946"/>
    <lineage>
        <taxon>Bacteria</taxon>
        <taxon>Pseudomonadati</taxon>
        <taxon>Pseudomonadota</taxon>
        <taxon>Gammaproteobacteria</taxon>
        <taxon>Cardiobacteriales</taxon>
        <taxon>Ignatzschineriaceae</taxon>
        <taxon>Wohlfahrtiimonas</taxon>
    </lineage>
</organism>
<dbReference type="Gene3D" id="3.30.1450.10">
    <property type="match status" value="1"/>
</dbReference>
<comment type="similarity">
    <text evidence="4">Belongs to the BamE family.</text>
</comment>
<dbReference type="GO" id="GO:0043165">
    <property type="term" value="P:Gram-negative-bacterium-type cell outer membrane assembly"/>
    <property type="evidence" value="ECO:0007669"/>
    <property type="project" value="UniProtKB-UniRule"/>
</dbReference>
<protein>
    <recommendedName>
        <fullName evidence="4">Outer membrane protein assembly factor BamE</fullName>
    </recommendedName>
</protein>
<evidence type="ECO:0000256" key="3">
    <source>
        <dbReference type="ARBA" id="ARBA00023237"/>
    </source>
</evidence>